<dbReference type="InterPro" id="IPR000297">
    <property type="entry name" value="PPIase_PpiC"/>
</dbReference>
<organism evidence="14 15">
    <name type="scientific">Buchnera aphidicola</name>
    <name type="common">Melanaphis sacchari</name>
    <dbReference type="NCBI Taxonomy" id="2173854"/>
    <lineage>
        <taxon>Bacteria</taxon>
        <taxon>Pseudomonadati</taxon>
        <taxon>Pseudomonadota</taxon>
        <taxon>Gammaproteobacteria</taxon>
        <taxon>Enterobacterales</taxon>
        <taxon>Erwiniaceae</taxon>
        <taxon>Buchnera</taxon>
    </lineage>
</organism>
<evidence type="ECO:0000256" key="8">
    <source>
        <dbReference type="ARBA" id="ARBA00038408"/>
    </source>
</evidence>
<evidence type="ECO:0000256" key="5">
    <source>
        <dbReference type="ARBA" id="ARBA00022989"/>
    </source>
</evidence>
<evidence type="ECO:0000256" key="6">
    <source>
        <dbReference type="ARBA" id="ARBA00023136"/>
    </source>
</evidence>
<dbReference type="RefSeq" id="WP_158341103.1">
    <property type="nucleotide sequence ID" value="NZ_CP029161.1"/>
</dbReference>
<evidence type="ECO:0000256" key="1">
    <source>
        <dbReference type="ARBA" id="ARBA00004382"/>
    </source>
</evidence>
<dbReference type="Proteomes" id="UP000244884">
    <property type="component" value="Chromosome"/>
</dbReference>
<evidence type="ECO:0000256" key="2">
    <source>
        <dbReference type="ARBA" id="ARBA00022475"/>
    </source>
</evidence>
<evidence type="ECO:0000256" key="11">
    <source>
        <dbReference type="PROSITE-ProRule" id="PRU00278"/>
    </source>
</evidence>
<keyword evidence="3" id="KW-0997">Cell inner membrane</keyword>
<evidence type="ECO:0000259" key="13">
    <source>
        <dbReference type="PROSITE" id="PS50198"/>
    </source>
</evidence>
<dbReference type="PROSITE" id="PS50198">
    <property type="entry name" value="PPIC_PPIASE_2"/>
    <property type="match status" value="1"/>
</dbReference>
<dbReference type="NCBIfam" id="NF008054">
    <property type="entry name" value="PRK10788.1"/>
    <property type="match status" value="1"/>
</dbReference>
<name>A0A2U8DF14_9GAMM</name>
<keyword evidence="11 14" id="KW-0413">Isomerase</keyword>
<dbReference type="SUPFAM" id="SSF54534">
    <property type="entry name" value="FKBP-like"/>
    <property type="match status" value="1"/>
</dbReference>
<comment type="subcellular location">
    <subcellularLocation>
        <location evidence="1">Cell inner membrane</location>
        <topology evidence="1">Single-pass type II membrane protein</topology>
        <orientation evidence="1">Periplasmic side</orientation>
    </subcellularLocation>
</comment>
<dbReference type="InterPro" id="IPR027304">
    <property type="entry name" value="Trigger_fact/SurA_dom_sf"/>
</dbReference>
<comment type="similarity">
    <text evidence="8">Belongs to the PpiD chaperone family.</text>
</comment>
<dbReference type="Pfam" id="PF13145">
    <property type="entry name" value="Rotamase_2"/>
    <property type="match status" value="1"/>
</dbReference>
<proteinExistence type="inferred from homology"/>
<dbReference type="EMBL" id="CP029161">
    <property type="protein sequence ID" value="AWH90333.1"/>
    <property type="molecule type" value="Genomic_DNA"/>
</dbReference>
<evidence type="ECO:0000313" key="14">
    <source>
        <dbReference type="EMBL" id="AWH90333.1"/>
    </source>
</evidence>
<dbReference type="InterPro" id="IPR052029">
    <property type="entry name" value="PpiD_chaperone"/>
</dbReference>
<dbReference type="OrthoDB" id="9812372at2"/>
<gene>
    <name evidence="14" type="ORF">DD681_00660</name>
</gene>
<dbReference type="GO" id="GO:0005886">
    <property type="term" value="C:plasma membrane"/>
    <property type="evidence" value="ECO:0007669"/>
    <property type="project" value="UniProtKB-SubCell"/>
</dbReference>
<keyword evidence="11" id="KW-0697">Rotamase</keyword>
<dbReference type="GO" id="GO:0003755">
    <property type="term" value="F:peptidyl-prolyl cis-trans isomerase activity"/>
    <property type="evidence" value="ECO:0007669"/>
    <property type="project" value="UniProtKB-KW"/>
</dbReference>
<evidence type="ECO:0000256" key="9">
    <source>
        <dbReference type="ARBA" id="ARBA00040743"/>
    </source>
</evidence>
<dbReference type="AlphaFoldDB" id="A0A2U8DF14"/>
<dbReference type="Gene3D" id="3.10.50.40">
    <property type="match status" value="1"/>
</dbReference>
<sequence>MVKNLKFQSNHIVVKFILGIIILSLLFGTINNYLNQNTNEYVAEVNGEKISFETLKNMYSIERMRQKKILGDNFFKISDNNEFKKKTYNYVLSQIIDNVLLEQYIKKINFDLPDDVIKKIILITPEFQENHQFNNKKYLNYLKSINLNNYEYIHLIKKKIKTNKLIHSITETNFILDAEQKNIMQLLSQKRIIKKAILKINPLIEQQKISYPETYNYFNKNKDKFYVPEKFKISYIYFQPDIKKIKCDFKEINEWYKKNINKYLIEEKRKYSIIQTKTKKEATLILSELNNGKSFSKIAKEKSIDPISSKKNGNIGWIEISSMPDEIKNANINKVNQVSGIIKFKNNFLIIKLTEIFPQQPKKINQVAEIIKNEIKYKKSLEIYHKLQKKVFNITNSNVNKFNQVVEQSNIIPIETDWFDKNSIPKKLNNPILKKIIFNSNILDKTKKLKSHSGLITLNNQSFVLSIKDFQEKKAQKFENVKNKITKILKKHKAIKQIKTKLKKIMIHLNNGDESILNQEKIYFKKPEKISRYDTIPIVSTIFSMPYPTKTKNVYTAYQDQDKNFIIIKLLKVYDEKFSPEEKNIIFEYLERNNADMTLHYILEDLREKSIIKYNKTFN</sequence>
<keyword evidence="5 12" id="KW-1133">Transmembrane helix</keyword>
<evidence type="ECO:0000256" key="7">
    <source>
        <dbReference type="ARBA" id="ARBA00023186"/>
    </source>
</evidence>
<dbReference type="InterPro" id="IPR046357">
    <property type="entry name" value="PPIase_dom_sf"/>
</dbReference>
<keyword evidence="2" id="KW-1003">Cell membrane</keyword>
<dbReference type="PANTHER" id="PTHR47529">
    <property type="entry name" value="PEPTIDYL-PROLYL CIS-TRANS ISOMERASE D"/>
    <property type="match status" value="1"/>
</dbReference>
<dbReference type="Pfam" id="PF13624">
    <property type="entry name" value="SurA_N_3"/>
    <property type="match status" value="1"/>
</dbReference>
<evidence type="ECO:0000256" key="10">
    <source>
        <dbReference type="ARBA" id="ARBA00042775"/>
    </source>
</evidence>
<evidence type="ECO:0000256" key="4">
    <source>
        <dbReference type="ARBA" id="ARBA00022692"/>
    </source>
</evidence>
<evidence type="ECO:0000256" key="12">
    <source>
        <dbReference type="SAM" id="Phobius"/>
    </source>
</evidence>
<accession>A0A2U8DF14</accession>
<keyword evidence="7" id="KW-0143">Chaperone</keyword>
<feature type="transmembrane region" description="Helical" evidence="12">
    <location>
        <begin position="12"/>
        <end position="30"/>
    </location>
</feature>
<keyword evidence="6 12" id="KW-0472">Membrane</keyword>
<dbReference type="SUPFAM" id="SSF109998">
    <property type="entry name" value="Triger factor/SurA peptide-binding domain-like"/>
    <property type="match status" value="1"/>
</dbReference>
<protein>
    <recommendedName>
        <fullName evidence="9">Periplasmic chaperone PpiD</fullName>
    </recommendedName>
    <alternativeName>
        <fullName evidence="10">Periplasmic folding chaperone</fullName>
    </alternativeName>
</protein>
<evidence type="ECO:0000256" key="3">
    <source>
        <dbReference type="ARBA" id="ARBA00022519"/>
    </source>
</evidence>
<keyword evidence="4 12" id="KW-0812">Transmembrane</keyword>
<reference evidence="14 15" key="1">
    <citation type="submission" date="2018-04" db="EMBL/GenBank/DDBJ databases">
        <title>Genome sequence of Buchnera aphidicola from Melaphis sacchari.</title>
        <authorList>
            <person name="Geib S.M."/>
            <person name="Palmer N.A."/>
            <person name="Sattler S.E."/>
            <person name="Sarath G."/>
        </authorList>
    </citation>
    <scope>NUCLEOTIDE SEQUENCE [LARGE SCALE GENOMIC DNA]</scope>
    <source>
        <strain evidence="14 15">LSU</strain>
    </source>
</reference>
<evidence type="ECO:0000313" key="15">
    <source>
        <dbReference type="Proteomes" id="UP000244884"/>
    </source>
</evidence>
<dbReference type="PANTHER" id="PTHR47529:SF1">
    <property type="entry name" value="PERIPLASMIC CHAPERONE PPID"/>
    <property type="match status" value="1"/>
</dbReference>
<feature type="domain" description="PpiC" evidence="13">
    <location>
        <begin position="266"/>
        <end position="355"/>
    </location>
</feature>